<dbReference type="InterPro" id="IPR004107">
    <property type="entry name" value="Integrase_SAM-like_N"/>
</dbReference>
<keyword evidence="3" id="KW-0233">DNA recombination</keyword>
<keyword evidence="8" id="KW-1185">Reference proteome</keyword>
<evidence type="ECO:0000256" key="4">
    <source>
        <dbReference type="PROSITE-ProRule" id="PRU01248"/>
    </source>
</evidence>
<evidence type="ECO:0000313" key="8">
    <source>
        <dbReference type="Proteomes" id="UP001268819"/>
    </source>
</evidence>
<evidence type="ECO:0000256" key="1">
    <source>
        <dbReference type="ARBA" id="ARBA00022908"/>
    </source>
</evidence>
<protein>
    <submittedName>
        <fullName evidence="7">Integrase</fullName>
    </submittedName>
</protein>
<feature type="domain" description="Core-binding (CB)" evidence="6">
    <location>
        <begin position="69"/>
        <end position="179"/>
    </location>
</feature>
<dbReference type="Pfam" id="PF14659">
    <property type="entry name" value="Phage_int_SAM_3"/>
    <property type="match status" value="1"/>
</dbReference>
<dbReference type="PANTHER" id="PTHR30349">
    <property type="entry name" value="PHAGE INTEGRASE-RELATED"/>
    <property type="match status" value="1"/>
</dbReference>
<dbReference type="Gene3D" id="1.10.443.10">
    <property type="entry name" value="Intergrase catalytic core"/>
    <property type="match status" value="1"/>
</dbReference>
<keyword evidence="1" id="KW-0229">DNA integration</keyword>
<dbReference type="InterPro" id="IPR013762">
    <property type="entry name" value="Integrase-like_cat_sf"/>
</dbReference>
<dbReference type="InterPro" id="IPR010998">
    <property type="entry name" value="Integrase_recombinase_N"/>
</dbReference>
<evidence type="ECO:0000259" key="6">
    <source>
        <dbReference type="PROSITE" id="PS51900"/>
    </source>
</evidence>
<evidence type="ECO:0000259" key="5">
    <source>
        <dbReference type="PROSITE" id="PS51898"/>
    </source>
</evidence>
<dbReference type="PANTHER" id="PTHR30349:SF91">
    <property type="entry name" value="INTA PROTEIN"/>
    <property type="match status" value="1"/>
</dbReference>
<dbReference type="EMBL" id="JAVDSG010000001">
    <property type="protein sequence ID" value="MDR6597559.1"/>
    <property type="molecule type" value="Genomic_DNA"/>
</dbReference>
<evidence type="ECO:0000256" key="2">
    <source>
        <dbReference type="ARBA" id="ARBA00023125"/>
    </source>
</evidence>
<gene>
    <name evidence="7" type="ORF">J2S66_005943</name>
</gene>
<proteinExistence type="predicted"/>
<dbReference type="SUPFAM" id="SSF56349">
    <property type="entry name" value="DNA breaking-rejoining enzymes"/>
    <property type="match status" value="1"/>
</dbReference>
<dbReference type="InterPro" id="IPR002104">
    <property type="entry name" value="Integrase_catalytic"/>
</dbReference>
<dbReference type="Proteomes" id="UP001268819">
    <property type="component" value="Unassembled WGS sequence"/>
</dbReference>
<accession>A0ABU1Q3V4</accession>
<sequence>MARGKRSNGEGSVYQRKDGLWIGAAYVLTTTGHRKRVTVSATSEEEAWRKLRKKIADSDAGIPVSADNWTVDGYLAYWLENVATTKRPRTVEGYRAVVRRHLVPGLGAKKLQRLTAQDVRTFLNRLRHDCRCCADKVDAKRPKGERRCCAVGECCGLVLSDRTVQQVHAVLRNALQHAMREEVIPRNVAKLVQVKSPRYDVHRGLESDQAKALLKAARGNRLEALYVLALYLGMRRGELLGLRWSDIDWDGWDEPCGPHREEFCEDCADRCFPSLQVRQTLQRVGRKLVFVPPKTERSERATPLPQLVAEALVEHWDRQDDEAEAADDWEDSGLVFTTPKGGPLDPTYLRSSWYPLRKRAGLDGVRFHDLRHSCVTLLLRLGVPPHIVRDIVGHSAIDVTMKIYASVSLRDKREALKLLTDTLAKL</sequence>
<feature type="domain" description="Tyr recombinase" evidence="5">
    <location>
        <begin position="200"/>
        <end position="417"/>
    </location>
</feature>
<dbReference type="InterPro" id="IPR044068">
    <property type="entry name" value="CB"/>
</dbReference>
<name>A0ABU1Q3V4_9PSEU</name>
<evidence type="ECO:0000313" key="7">
    <source>
        <dbReference type="EMBL" id="MDR6597559.1"/>
    </source>
</evidence>
<comment type="caution">
    <text evidence="7">The sequence shown here is derived from an EMBL/GenBank/DDBJ whole genome shotgun (WGS) entry which is preliminary data.</text>
</comment>
<reference evidence="7 8" key="1">
    <citation type="submission" date="2023-07" db="EMBL/GenBank/DDBJ databases">
        <title>Sequencing the genomes of 1000 actinobacteria strains.</title>
        <authorList>
            <person name="Klenk H.-P."/>
        </authorList>
    </citation>
    <scope>NUCLEOTIDE SEQUENCE [LARGE SCALE GENOMIC DNA]</scope>
    <source>
        <strain evidence="7 8">DSM 43749</strain>
    </source>
</reference>
<dbReference type="CDD" id="cd01189">
    <property type="entry name" value="INT_ICEBs1_C_like"/>
    <property type="match status" value="1"/>
</dbReference>
<dbReference type="PROSITE" id="PS51900">
    <property type="entry name" value="CB"/>
    <property type="match status" value="1"/>
</dbReference>
<dbReference type="PROSITE" id="PS51898">
    <property type="entry name" value="TYR_RECOMBINASE"/>
    <property type="match status" value="1"/>
</dbReference>
<organism evidence="7 8">
    <name type="scientific">Saccharothrix longispora</name>
    <dbReference type="NCBI Taxonomy" id="33920"/>
    <lineage>
        <taxon>Bacteria</taxon>
        <taxon>Bacillati</taxon>
        <taxon>Actinomycetota</taxon>
        <taxon>Actinomycetes</taxon>
        <taxon>Pseudonocardiales</taxon>
        <taxon>Pseudonocardiaceae</taxon>
        <taxon>Saccharothrix</taxon>
    </lineage>
</organism>
<keyword evidence="2 4" id="KW-0238">DNA-binding</keyword>
<dbReference type="InterPro" id="IPR011010">
    <property type="entry name" value="DNA_brk_join_enz"/>
</dbReference>
<dbReference type="InterPro" id="IPR050090">
    <property type="entry name" value="Tyrosine_recombinase_XerCD"/>
</dbReference>
<dbReference type="Pfam" id="PF00589">
    <property type="entry name" value="Phage_integrase"/>
    <property type="match status" value="1"/>
</dbReference>
<dbReference type="RefSeq" id="WP_310310962.1">
    <property type="nucleotide sequence ID" value="NZ_BAAAXB010000001.1"/>
</dbReference>
<dbReference type="Gene3D" id="1.10.150.130">
    <property type="match status" value="1"/>
</dbReference>
<evidence type="ECO:0000256" key="3">
    <source>
        <dbReference type="ARBA" id="ARBA00023172"/>
    </source>
</evidence>